<proteinExistence type="predicted"/>
<organism evidence="2">
    <name type="scientific">bioreactor metagenome</name>
    <dbReference type="NCBI Taxonomy" id="1076179"/>
    <lineage>
        <taxon>unclassified sequences</taxon>
        <taxon>metagenomes</taxon>
        <taxon>ecological metagenomes</taxon>
    </lineage>
</organism>
<evidence type="ECO:0000256" key="1">
    <source>
        <dbReference type="SAM" id="MobiDB-lite"/>
    </source>
</evidence>
<sequence length="159" mass="17797">MARRAESLYNQGIQSKAGFYFAAVSTRIFARRTNGFFKPLPYGRRFGAFGLFKRVAASRRYSAGRRATVADLFRLPDGGDAARRTGQAFPRRLFALCARAGKRFLLHLERVSPTNSTAKLPDHDDEERTSAAARSHADGLQPRRRVWRGRAALPRSRGG</sequence>
<accession>A0A645B4S7</accession>
<reference evidence="2" key="1">
    <citation type="submission" date="2019-08" db="EMBL/GenBank/DDBJ databases">
        <authorList>
            <person name="Kucharzyk K."/>
            <person name="Murdoch R.W."/>
            <person name="Higgins S."/>
            <person name="Loffler F."/>
        </authorList>
    </citation>
    <scope>NUCLEOTIDE SEQUENCE</scope>
</reference>
<gene>
    <name evidence="2" type="ORF">SDC9_106915</name>
</gene>
<evidence type="ECO:0000313" key="2">
    <source>
        <dbReference type="EMBL" id="MPM60068.1"/>
    </source>
</evidence>
<protein>
    <submittedName>
        <fullName evidence="2">Uncharacterized protein</fullName>
    </submittedName>
</protein>
<name>A0A645B4S7_9ZZZZ</name>
<comment type="caution">
    <text evidence="2">The sequence shown here is derived from an EMBL/GenBank/DDBJ whole genome shotgun (WGS) entry which is preliminary data.</text>
</comment>
<feature type="compositionally biased region" description="Basic and acidic residues" evidence="1">
    <location>
        <begin position="120"/>
        <end position="129"/>
    </location>
</feature>
<dbReference type="EMBL" id="VSSQ01017610">
    <property type="protein sequence ID" value="MPM60068.1"/>
    <property type="molecule type" value="Genomic_DNA"/>
</dbReference>
<feature type="region of interest" description="Disordered" evidence="1">
    <location>
        <begin position="115"/>
        <end position="159"/>
    </location>
</feature>
<dbReference type="AlphaFoldDB" id="A0A645B4S7"/>